<dbReference type="GO" id="GO:0005634">
    <property type="term" value="C:nucleus"/>
    <property type="evidence" value="ECO:0007669"/>
    <property type="project" value="UniProtKB-SubCell"/>
</dbReference>
<feature type="domain" description="p53 DNA-binding" evidence="13">
    <location>
        <begin position="103"/>
        <end position="291"/>
    </location>
</feature>
<evidence type="ECO:0000256" key="2">
    <source>
        <dbReference type="ARBA" id="ARBA00006167"/>
    </source>
</evidence>
<evidence type="ECO:0000256" key="11">
    <source>
        <dbReference type="PIRSR" id="PIRSR602117-1"/>
    </source>
</evidence>
<dbReference type="AlphaFoldDB" id="A0A2Z5TRP7"/>
<evidence type="ECO:0000256" key="3">
    <source>
        <dbReference type="ARBA" id="ARBA00022703"/>
    </source>
</evidence>
<feature type="binding site" evidence="11">
    <location>
        <position position="245"/>
    </location>
    <ligand>
        <name>Zn(2+)</name>
        <dbReference type="ChEBI" id="CHEBI:29105"/>
    </ligand>
</feature>
<feature type="binding site" evidence="11">
    <location>
        <position position="176"/>
    </location>
    <ligand>
        <name>Zn(2+)</name>
        <dbReference type="ChEBI" id="CHEBI:29105"/>
    </ligand>
</feature>
<comment type="cofactor">
    <cofactor evidence="11">
        <name>Zn(2+)</name>
        <dbReference type="ChEBI" id="CHEBI:29105"/>
    </cofactor>
    <text evidence="11">Binds 1 zinc ion per subunit.</text>
</comment>
<keyword evidence="6" id="KW-0805">Transcription regulation</keyword>
<feature type="compositionally biased region" description="Basic and acidic residues" evidence="12">
    <location>
        <begin position="309"/>
        <end position="318"/>
    </location>
</feature>
<reference evidence="14" key="2">
    <citation type="submission" date="2017-10" db="EMBL/GenBank/DDBJ databases">
        <title>High Expression of DNA Repair Genes in Long-Lived Termite King.</title>
        <authorList>
            <person name="Tasaki E."/>
            <person name="Mitaka Y."/>
            <person name="Nozaki T."/>
            <person name="Kobayashi K."/>
            <person name="Matsuura K."/>
            <person name="Iuchi Y."/>
        </authorList>
    </citation>
    <scope>NUCLEOTIDE SEQUENCE</scope>
</reference>
<evidence type="ECO:0000256" key="12">
    <source>
        <dbReference type="SAM" id="MobiDB-lite"/>
    </source>
</evidence>
<dbReference type="InterPro" id="IPR011615">
    <property type="entry name" value="p53_DNA-bd"/>
</dbReference>
<evidence type="ECO:0000256" key="10">
    <source>
        <dbReference type="ARBA" id="ARBA00023242"/>
    </source>
</evidence>
<accession>A0A2Z5TRP7</accession>
<dbReference type="CDD" id="cd08367">
    <property type="entry name" value="P53"/>
    <property type="match status" value="1"/>
</dbReference>
<dbReference type="InterPro" id="IPR008967">
    <property type="entry name" value="p53-like_TF_DNA-bd_sf"/>
</dbReference>
<organism evidence="14">
    <name type="scientific">Reticulitermes speratus</name>
    <dbReference type="NCBI Taxonomy" id="60591"/>
    <lineage>
        <taxon>Eukaryota</taxon>
        <taxon>Metazoa</taxon>
        <taxon>Ecdysozoa</taxon>
        <taxon>Arthropoda</taxon>
        <taxon>Hexapoda</taxon>
        <taxon>Insecta</taxon>
        <taxon>Pterygota</taxon>
        <taxon>Neoptera</taxon>
        <taxon>Polyneoptera</taxon>
        <taxon>Dictyoptera</taxon>
        <taxon>Blattodea</taxon>
        <taxon>Blattoidea</taxon>
        <taxon>Termitoidae</taxon>
        <taxon>Rhinotermitidae</taxon>
        <taxon>Reticulitermes</taxon>
        <taxon>Frontotermes</taxon>
    </lineage>
</organism>
<evidence type="ECO:0000256" key="7">
    <source>
        <dbReference type="ARBA" id="ARBA00023125"/>
    </source>
</evidence>
<keyword evidence="3" id="KW-0053">Apoptosis</keyword>
<evidence type="ECO:0000256" key="6">
    <source>
        <dbReference type="ARBA" id="ARBA00023015"/>
    </source>
</evidence>
<name>A0A2Z5TRP7_9NEOP</name>
<evidence type="ECO:0000256" key="8">
    <source>
        <dbReference type="ARBA" id="ARBA00023159"/>
    </source>
</evidence>
<comment type="subcellular location">
    <subcellularLocation>
        <location evidence="1">Nucleus</location>
    </subcellularLocation>
</comment>
<dbReference type="GO" id="GO:0006915">
    <property type="term" value="P:apoptotic process"/>
    <property type="evidence" value="ECO:0007669"/>
    <property type="project" value="UniProtKB-KW"/>
</dbReference>
<reference evidence="14" key="1">
    <citation type="journal article" date="2016" name="PLoS ONE">
        <title>Caste-Specific and Sex-Specific Expression of Chemoreceptor Genes in a Termite.</title>
        <authorList>
            <person name="Mitaka Y."/>
            <person name="Kobayashi K."/>
            <person name="Mikheyev A."/>
            <person name="Tin M.M.Y."/>
            <person name="Watanabe Y."/>
            <person name="Matsuura K."/>
        </authorList>
    </citation>
    <scope>NUCLEOTIDE SEQUENCE</scope>
</reference>
<evidence type="ECO:0000256" key="5">
    <source>
        <dbReference type="ARBA" id="ARBA00022833"/>
    </source>
</evidence>
<evidence type="ECO:0000313" key="14">
    <source>
        <dbReference type="EMBL" id="BBA93647.1"/>
    </source>
</evidence>
<feature type="binding site" evidence="11">
    <location>
        <position position="179"/>
    </location>
    <ligand>
        <name>Zn(2+)</name>
        <dbReference type="ChEBI" id="CHEBI:29105"/>
    </ligand>
</feature>
<keyword evidence="8" id="KW-0010">Activator</keyword>
<dbReference type="GO" id="GO:0000981">
    <property type="term" value="F:DNA-binding transcription factor activity, RNA polymerase II-specific"/>
    <property type="evidence" value="ECO:0007669"/>
    <property type="project" value="TreeGrafter"/>
</dbReference>
<dbReference type="PRINTS" id="PR00386">
    <property type="entry name" value="P53SUPPRESSR"/>
</dbReference>
<dbReference type="PANTHER" id="PTHR11447">
    <property type="entry name" value="CELLULAR TUMOR ANTIGEN P53"/>
    <property type="match status" value="1"/>
</dbReference>
<feature type="binding site" evidence="11">
    <location>
        <position position="241"/>
    </location>
    <ligand>
        <name>Zn(2+)</name>
        <dbReference type="ChEBI" id="CHEBI:29105"/>
    </ligand>
</feature>
<keyword evidence="4 11" id="KW-0479">Metal-binding</keyword>
<evidence type="ECO:0000256" key="4">
    <source>
        <dbReference type="ARBA" id="ARBA00022723"/>
    </source>
</evidence>
<keyword evidence="7" id="KW-0238">DNA-binding</keyword>
<keyword evidence="5 11" id="KW-0862">Zinc</keyword>
<dbReference type="PANTHER" id="PTHR11447:SF16">
    <property type="entry name" value="P53 PROTEIN LONG FORM VARIANT 1"/>
    <property type="match status" value="1"/>
</dbReference>
<keyword evidence="9" id="KW-0804">Transcription</keyword>
<dbReference type="GO" id="GO:0046872">
    <property type="term" value="F:metal ion binding"/>
    <property type="evidence" value="ECO:0007669"/>
    <property type="project" value="UniProtKB-KW"/>
</dbReference>
<dbReference type="SUPFAM" id="SSF49417">
    <property type="entry name" value="p53-like transcription factors"/>
    <property type="match status" value="1"/>
</dbReference>
<protein>
    <submittedName>
        <fullName evidence="14">Putative cellular tumor antigen p53</fullName>
    </submittedName>
</protein>
<comment type="similarity">
    <text evidence="2">Belongs to the p53 family.</text>
</comment>
<proteinExistence type="evidence at transcript level"/>
<dbReference type="Pfam" id="PF00870">
    <property type="entry name" value="P53"/>
    <property type="match status" value="1"/>
</dbReference>
<dbReference type="InterPro" id="IPR002117">
    <property type="entry name" value="p53_tumour_suppressor"/>
</dbReference>
<keyword evidence="10" id="KW-0539">Nucleus</keyword>
<feature type="region of interest" description="Disordered" evidence="12">
    <location>
        <begin position="286"/>
        <end position="318"/>
    </location>
</feature>
<gene>
    <name evidence="14" type="primary">RsTP53</name>
</gene>
<sequence>MAESGSITDESLLLPDVVTSDCEEFLNRYGPFDDLPDTIKDEYSADQTCLRNSQSAFHNVLCQESLLSEGYCTQQLAAQHSQYNGLSMVPPPIPTATSEMPSTDEYPGPHNFEIEVDSKFAGRNLMYSSSLNKLFITVNRVMYMGFRCTSVASDVYVRALLIYSEAQHFKEPVVRCVFHKVPKHDLNKDVDIELIEYVLHADHSKAIYDKDVRSGRHSVRVALDRLQAGAEWVTVPYRFMCKSSCDGGMNRRLTEVIFTLESERGDVLGRRKMKVRICSCPKRDKDKEEADAANNENQTVSGGKRKLAPHPDPRNEQVTKRKCEGFLQQIFLTKEDFLDATVLAEARLKRRLCDENRNPSEEEKILLKKYENDLKH</sequence>
<dbReference type="GO" id="GO:0000978">
    <property type="term" value="F:RNA polymerase II cis-regulatory region sequence-specific DNA binding"/>
    <property type="evidence" value="ECO:0007669"/>
    <property type="project" value="TreeGrafter"/>
</dbReference>
<evidence type="ECO:0000256" key="9">
    <source>
        <dbReference type="ARBA" id="ARBA00023163"/>
    </source>
</evidence>
<dbReference type="InterPro" id="IPR012346">
    <property type="entry name" value="p53/RUNT-type_TF_DNA-bd_sf"/>
</dbReference>
<dbReference type="Gene3D" id="2.60.40.720">
    <property type="match status" value="1"/>
</dbReference>
<evidence type="ECO:0000256" key="1">
    <source>
        <dbReference type="ARBA" id="ARBA00004123"/>
    </source>
</evidence>
<evidence type="ECO:0000259" key="13">
    <source>
        <dbReference type="Pfam" id="PF00870"/>
    </source>
</evidence>
<dbReference type="EMBL" id="FX985760">
    <property type="protein sequence ID" value="BBA93647.1"/>
    <property type="molecule type" value="mRNA"/>
</dbReference>